<proteinExistence type="inferred from homology"/>
<evidence type="ECO:0000256" key="3">
    <source>
        <dbReference type="ARBA" id="ARBA00022692"/>
    </source>
</evidence>
<feature type="domain" description="Ancillary SecYEG translocon subunit/Cell division coordinator CpoB TPR" evidence="10">
    <location>
        <begin position="36"/>
        <end position="199"/>
    </location>
</feature>
<dbReference type="Pfam" id="PF09976">
    <property type="entry name" value="TPR_21"/>
    <property type="match status" value="1"/>
</dbReference>
<keyword evidence="5 9" id="KW-0472">Membrane</keyword>
<gene>
    <name evidence="11" type="ORF">METZ01_LOCUS101291</name>
</gene>
<dbReference type="Gene3D" id="1.25.40.10">
    <property type="entry name" value="Tetratricopeptide repeat domain"/>
    <property type="match status" value="1"/>
</dbReference>
<accession>A0A381W916</accession>
<keyword evidence="4 9" id="KW-1133">Transmembrane helix</keyword>
<evidence type="ECO:0000256" key="9">
    <source>
        <dbReference type="SAM" id="Phobius"/>
    </source>
</evidence>
<evidence type="ECO:0000256" key="8">
    <source>
        <dbReference type="ARBA" id="ARBA00024235"/>
    </source>
</evidence>
<comment type="subcellular location">
    <subcellularLocation>
        <location evidence="1">Cell membrane</location>
        <topology evidence="1">Single-pass type II membrane protein</topology>
    </subcellularLocation>
</comment>
<organism evidence="11">
    <name type="scientific">marine metagenome</name>
    <dbReference type="NCBI Taxonomy" id="408172"/>
    <lineage>
        <taxon>unclassified sequences</taxon>
        <taxon>metagenomes</taxon>
        <taxon>ecological metagenomes</taxon>
    </lineage>
</organism>
<dbReference type="PANTHER" id="PTHR38035">
    <property type="entry name" value="UPF0070 PROTEIN YFGM"/>
    <property type="match status" value="1"/>
</dbReference>
<evidence type="ECO:0000256" key="7">
    <source>
        <dbReference type="ARBA" id="ARBA00024197"/>
    </source>
</evidence>
<dbReference type="EMBL" id="UINC01010930">
    <property type="protein sequence ID" value="SVA48437.1"/>
    <property type="molecule type" value="Genomic_DNA"/>
</dbReference>
<protein>
    <recommendedName>
        <fullName evidence="8">Ancillary SecYEG translocon subunit</fullName>
    </recommendedName>
</protein>
<dbReference type="GO" id="GO:0044877">
    <property type="term" value="F:protein-containing complex binding"/>
    <property type="evidence" value="ECO:0007669"/>
    <property type="project" value="InterPro"/>
</dbReference>
<dbReference type="AlphaFoldDB" id="A0A381W916"/>
<keyword evidence="2" id="KW-1003">Cell membrane</keyword>
<dbReference type="InterPro" id="IPR011990">
    <property type="entry name" value="TPR-like_helical_dom_sf"/>
</dbReference>
<dbReference type="InterPro" id="IPR018704">
    <property type="entry name" value="SecYEG/CpoB_TPR"/>
</dbReference>
<dbReference type="PANTHER" id="PTHR38035:SF1">
    <property type="entry name" value="ANCILLARY SECYEG TRANSLOCON SUBUNIT"/>
    <property type="match status" value="1"/>
</dbReference>
<feature type="transmembrane region" description="Helical" evidence="9">
    <location>
        <begin position="35"/>
        <end position="54"/>
    </location>
</feature>
<sequence>MSDAEHMSRKELLKQNRLEKKLYAFVDHTYRNKRMYISAAVSLVVIILGIWGGWKYVQSERVNQANLFHIARSKISNPALSKDERLNQGIAALQEFARSGSGSTLSVIALMESGEALARQSQFDQSISVFKDVIKHPEATVFLRNSARLSLAALFEQQKQWDDAEMMLESIDISSWNDVRLRALARIAVDKGEIEKARKLLEQLIETVPDSVFRQESETLLLTL</sequence>
<reference evidence="11" key="1">
    <citation type="submission" date="2018-05" db="EMBL/GenBank/DDBJ databases">
        <authorList>
            <person name="Lanie J.A."/>
            <person name="Ng W.-L."/>
            <person name="Kazmierczak K.M."/>
            <person name="Andrzejewski T.M."/>
            <person name="Davidsen T.M."/>
            <person name="Wayne K.J."/>
            <person name="Tettelin H."/>
            <person name="Glass J.I."/>
            <person name="Rusch D."/>
            <person name="Podicherti R."/>
            <person name="Tsui H.-C.T."/>
            <person name="Winkler M.E."/>
        </authorList>
    </citation>
    <scope>NUCLEOTIDE SEQUENCE</scope>
</reference>
<dbReference type="GO" id="GO:0005886">
    <property type="term" value="C:plasma membrane"/>
    <property type="evidence" value="ECO:0007669"/>
    <property type="project" value="UniProtKB-SubCell"/>
</dbReference>
<keyword evidence="6" id="KW-0143">Chaperone</keyword>
<evidence type="ECO:0000259" key="10">
    <source>
        <dbReference type="Pfam" id="PF09976"/>
    </source>
</evidence>
<evidence type="ECO:0000256" key="1">
    <source>
        <dbReference type="ARBA" id="ARBA00004401"/>
    </source>
</evidence>
<evidence type="ECO:0000256" key="4">
    <source>
        <dbReference type="ARBA" id="ARBA00022989"/>
    </source>
</evidence>
<name>A0A381W916_9ZZZZ</name>
<evidence type="ECO:0000256" key="6">
    <source>
        <dbReference type="ARBA" id="ARBA00023186"/>
    </source>
</evidence>
<evidence type="ECO:0000256" key="2">
    <source>
        <dbReference type="ARBA" id="ARBA00022475"/>
    </source>
</evidence>
<comment type="similarity">
    <text evidence="7">Belongs to the YfgM family.</text>
</comment>
<evidence type="ECO:0000256" key="5">
    <source>
        <dbReference type="ARBA" id="ARBA00023136"/>
    </source>
</evidence>
<dbReference type="InterPro" id="IPR026039">
    <property type="entry name" value="YfgM"/>
</dbReference>
<keyword evidence="3 9" id="KW-0812">Transmembrane</keyword>
<dbReference type="SUPFAM" id="SSF48452">
    <property type="entry name" value="TPR-like"/>
    <property type="match status" value="1"/>
</dbReference>
<evidence type="ECO:0000313" key="11">
    <source>
        <dbReference type="EMBL" id="SVA48437.1"/>
    </source>
</evidence>